<dbReference type="PROSITE" id="PS51375">
    <property type="entry name" value="PPR"/>
    <property type="match status" value="1"/>
</dbReference>
<accession>A0A165ULQ3</accession>
<dbReference type="AlphaFoldDB" id="A0A165ULQ3"/>
<reference evidence="3 4" key="1">
    <citation type="journal article" date="2016" name="Mol. Biol. Evol.">
        <title>Comparative Genomics of Early-Diverging Mushroom-Forming Fungi Provides Insights into the Origins of Lignocellulose Decay Capabilities.</title>
        <authorList>
            <person name="Nagy L.G."/>
            <person name="Riley R."/>
            <person name="Tritt A."/>
            <person name="Adam C."/>
            <person name="Daum C."/>
            <person name="Floudas D."/>
            <person name="Sun H."/>
            <person name="Yadav J.S."/>
            <person name="Pangilinan J."/>
            <person name="Larsson K.H."/>
            <person name="Matsuura K."/>
            <person name="Barry K."/>
            <person name="Labutti K."/>
            <person name="Kuo R."/>
            <person name="Ohm R.A."/>
            <person name="Bhattacharya S.S."/>
            <person name="Shirouzu T."/>
            <person name="Yoshinaga Y."/>
            <person name="Martin F.M."/>
            <person name="Grigoriev I.V."/>
            <person name="Hibbett D.S."/>
        </authorList>
    </citation>
    <scope>NUCLEOTIDE SEQUENCE [LARGE SCALE GENOMIC DNA]</scope>
    <source>
        <strain evidence="3 4">L-15889</strain>
    </source>
</reference>
<proteinExistence type="predicted"/>
<dbReference type="OrthoDB" id="3149711at2759"/>
<organism evidence="3 4">
    <name type="scientific">Daedalea quercina L-15889</name>
    <dbReference type="NCBI Taxonomy" id="1314783"/>
    <lineage>
        <taxon>Eukaryota</taxon>
        <taxon>Fungi</taxon>
        <taxon>Dikarya</taxon>
        <taxon>Basidiomycota</taxon>
        <taxon>Agaricomycotina</taxon>
        <taxon>Agaricomycetes</taxon>
        <taxon>Polyporales</taxon>
        <taxon>Fomitopsis</taxon>
    </lineage>
</organism>
<dbReference type="Proteomes" id="UP000076727">
    <property type="component" value="Unassembled WGS sequence"/>
</dbReference>
<sequence>MIHHAASLLPSLPASFPSILFAAAGRAWTRTKPRRVPLGGSVRGRANDSGTCQEGGQHVQETKGPIAEGADQAGPSAPLLTQLVVNANATEIMTRGGPIPGFPAKRAKSGPSLQTSDAPQQQDTSPNTVETANKTTHTETARPYQGRRQGSFMWRNPWRIPVTVLHADSLSIRETFLVDHGRDLDSYETDPPWPEIVEALSASGSRPCVVYYGPFDYSPTLSVPWPTSSEELFDRLVFFRTLSPPPSLELLLRYHTKLRQYHSTKSFNLLLTLAIRMARRKAAQRLFAEMEKEGIRPSVRTRRLRVRFVIRLGEGWQRAWVEQQELSREQGRPLPLEVWLEFFGTEKRGAVRKWRRRDDGSGECDLRPTDIADVDTLHRRYQLLMDNMPSISHRDLSPVPGTVIHRAVQSMVRTDQRRLAYRITKSFIRELPNHLEPSLRDRCLAIIHLHLLPRSLRGQNGHFVLRKLVYRFLDMHGDLRPDATTLRLLMRPLLRARKGGTVAEALVKTFVRRWGPAVVDDRVQRRFATLLCRECRISDAVAIVRAQAAVDLARKELAAEQELTSCPTQGRKILLSRAFVFRRRNVERWRWRLLRRRLRRKTLQRRARQQA</sequence>
<evidence type="ECO:0000256" key="1">
    <source>
        <dbReference type="PROSITE-ProRule" id="PRU00708"/>
    </source>
</evidence>
<dbReference type="InterPro" id="IPR002885">
    <property type="entry name" value="PPR_rpt"/>
</dbReference>
<feature type="region of interest" description="Disordered" evidence="2">
    <location>
        <begin position="95"/>
        <end position="143"/>
    </location>
</feature>
<name>A0A165ULQ3_9APHY</name>
<feature type="compositionally biased region" description="Polar residues" evidence="2">
    <location>
        <begin position="111"/>
        <end position="135"/>
    </location>
</feature>
<gene>
    <name evidence="3" type="ORF">DAEQUDRAFT_720322</name>
</gene>
<evidence type="ECO:0000256" key="2">
    <source>
        <dbReference type="SAM" id="MobiDB-lite"/>
    </source>
</evidence>
<feature type="region of interest" description="Disordered" evidence="2">
    <location>
        <begin position="32"/>
        <end position="60"/>
    </location>
</feature>
<feature type="repeat" description="PPR" evidence="1">
    <location>
        <begin position="263"/>
        <end position="297"/>
    </location>
</feature>
<protein>
    <submittedName>
        <fullName evidence="3">Uncharacterized protein</fullName>
    </submittedName>
</protein>
<evidence type="ECO:0000313" key="4">
    <source>
        <dbReference type="Proteomes" id="UP000076727"/>
    </source>
</evidence>
<dbReference type="EMBL" id="KV429032">
    <property type="protein sequence ID" value="KZT75104.1"/>
    <property type="molecule type" value="Genomic_DNA"/>
</dbReference>
<evidence type="ECO:0000313" key="3">
    <source>
        <dbReference type="EMBL" id="KZT75104.1"/>
    </source>
</evidence>
<keyword evidence="4" id="KW-1185">Reference proteome</keyword>